<dbReference type="EMBL" id="CAADAN010000027">
    <property type="protein sequence ID" value="VFD36621.1"/>
    <property type="molecule type" value="Genomic_DNA"/>
</dbReference>
<proteinExistence type="predicted"/>
<protein>
    <submittedName>
        <fullName evidence="2">XkdP-like protein</fullName>
    </submittedName>
</protein>
<reference evidence="2 3" key="1">
    <citation type="submission" date="2019-02" db="EMBL/GenBank/DDBJ databases">
        <authorList>
            <consortium name="Pathogen Informatics"/>
        </authorList>
    </citation>
    <scope>NUCLEOTIDE SEQUENCE [LARGE SCALE GENOMIC DNA]</scope>
    <source>
        <strain evidence="3">clo34</strain>
    </source>
</reference>
<dbReference type="AlphaFoldDB" id="A0AB74QHN2"/>
<dbReference type="PROSITE" id="PS51782">
    <property type="entry name" value="LYSM"/>
    <property type="match status" value="1"/>
</dbReference>
<comment type="caution">
    <text evidence="2">The sequence shown here is derived from an EMBL/GenBank/DDBJ whole genome shotgun (WGS) entry which is preliminary data.</text>
</comment>
<dbReference type="RefSeq" id="WP_109277245.1">
    <property type="nucleotide sequence ID" value="NZ_CAADAN010000027.1"/>
</dbReference>
<organism evidence="2 3">
    <name type="scientific">Clostridioides difficile</name>
    <name type="common">Peptoclostridium difficile</name>
    <dbReference type="NCBI Taxonomy" id="1496"/>
    <lineage>
        <taxon>Bacteria</taxon>
        <taxon>Bacillati</taxon>
        <taxon>Bacillota</taxon>
        <taxon>Clostridia</taxon>
        <taxon>Peptostreptococcales</taxon>
        <taxon>Peptostreptococcaceae</taxon>
        <taxon>Clostridioides</taxon>
    </lineage>
</organism>
<evidence type="ECO:0000313" key="2">
    <source>
        <dbReference type="EMBL" id="VFD36621.1"/>
    </source>
</evidence>
<evidence type="ECO:0000313" key="3">
    <source>
        <dbReference type="Proteomes" id="UP000411588"/>
    </source>
</evidence>
<dbReference type="CDD" id="cd00118">
    <property type="entry name" value="LysM"/>
    <property type="match status" value="1"/>
</dbReference>
<dbReference type="InterPro" id="IPR052196">
    <property type="entry name" value="Bact_Kbp"/>
</dbReference>
<name>A0AB74QHN2_CLODI</name>
<dbReference type="PANTHER" id="PTHR34700">
    <property type="entry name" value="POTASSIUM BINDING PROTEIN KBP"/>
    <property type="match status" value="1"/>
</dbReference>
<evidence type="ECO:0000259" key="1">
    <source>
        <dbReference type="PROSITE" id="PS51782"/>
    </source>
</evidence>
<dbReference type="PANTHER" id="PTHR34700:SF4">
    <property type="entry name" value="PHAGE-LIKE ELEMENT PBSX PROTEIN XKDP"/>
    <property type="match status" value="1"/>
</dbReference>
<dbReference type="Pfam" id="PF01476">
    <property type="entry name" value="LysM"/>
    <property type="match status" value="1"/>
</dbReference>
<gene>
    <name evidence="2" type="primary">ygaU_2</name>
    <name evidence="2" type="ORF">SAMEA1402399_04065</name>
</gene>
<feature type="domain" description="LysM" evidence="1">
    <location>
        <begin position="162"/>
        <end position="211"/>
    </location>
</feature>
<dbReference type="Gene3D" id="3.10.350.10">
    <property type="entry name" value="LysM domain"/>
    <property type="match status" value="1"/>
</dbReference>
<dbReference type="InterPro" id="IPR036779">
    <property type="entry name" value="LysM_dom_sf"/>
</dbReference>
<dbReference type="SMART" id="SM00257">
    <property type="entry name" value="LysM"/>
    <property type="match status" value="1"/>
</dbReference>
<accession>A0AB74QHN2</accession>
<dbReference type="InterPro" id="IPR018392">
    <property type="entry name" value="LysM"/>
</dbReference>
<sequence length="212" mass="24387">MEMWLRQADNTFRFPIFPSSFEVKGNAIVNTTNIIKLGEVVVFGGRGLRSIDISSFFPNQNYPFCDYAGFPKPYDCVALLKGWMEKGYILRFIITETNINFECIITDFSYKEQDGTRDVYFTLNLKEYKRIQIPKVSTNTDLSSSKDVPITKGFDTSKNKQKTHKVGKGDSLWSLAKKYYGNGDLWKKIYDANKKLIKNPDIIQDGWVLTIP</sequence>
<dbReference type="Proteomes" id="UP000411588">
    <property type="component" value="Unassembled WGS sequence"/>
</dbReference>
<dbReference type="SUPFAM" id="SSF54106">
    <property type="entry name" value="LysM domain"/>
    <property type="match status" value="1"/>
</dbReference>